<keyword evidence="5 6" id="KW-0472">Membrane</keyword>
<keyword evidence="9" id="KW-1185">Reference proteome</keyword>
<evidence type="ECO:0000256" key="3">
    <source>
        <dbReference type="ARBA" id="ARBA00022692"/>
    </source>
</evidence>
<dbReference type="AlphaFoldDB" id="A0A427XNR3"/>
<dbReference type="InterPro" id="IPR011701">
    <property type="entry name" value="MFS"/>
</dbReference>
<evidence type="ECO:0000313" key="8">
    <source>
        <dbReference type="EMBL" id="RSH80561.1"/>
    </source>
</evidence>
<feature type="domain" description="Major facilitator superfamily (MFS) profile" evidence="7">
    <location>
        <begin position="1"/>
        <end position="550"/>
    </location>
</feature>
<dbReference type="PANTHER" id="PTHR23501:SF191">
    <property type="entry name" value="VACUOLAR BASIC AMINO ACID TRANSPORTER 4"/>
    <property type="match status" value="1"/>
</dbReference>
<gene>
    <name evidence="8" type="ORF">EHS24_009143</name>
</gene>
<feature type="transmembrane region" description="Helical" evidence="6">
    <location>
        <begin position="54"/>
        <end position="75"/>
    </location>
</feature>
<feature type="transmembrane region" description="Helical" evidence="6">
    <location>
        <begin position="420"/>
        <end position="441"/>
    </location>
</feature>
<evidence type="ECO:0000259" key="7">
    <source>
        <dbReference type="PROSITE" id="PS50850"/>
    </source>
</evidence>
<evidence type="ECO:0000256" key="1">
    <source>
        <dbReference type="ARBA" id="ARBA00004127"/>
    </source>
</evidence>
<dbReference type="PROSITE" id="PS50850">
    <property type="entry name" value="MFS"/>
    <property type="match status" value="1"/>
</dbReference>
<name>A0A427XNR3_9TREE</name>
<keyword evidence="2" id="KW-0813">Transport</keyword>
<comment type="subcellular location">
    <subcellularLocation>
        <location evidence="1">Endomembrane system</location>
        <topology evidence="1">Multi-pass membrane protein</topology>
    </subcellularLocation>
</comment>
<dbReference type="GO" id="GO:0005886">
    <property type="term" value="C:plasma membrane"/>
    <property type="evidence" value="ECO:0007669"/>
    <property type="project" value="TreeGrafter"/>
</dbReference>
<feature type="transmembrane region" description="Helical" evidence="6">
    <location>
        <begin position="360"/>
        <end position="380"/>
    </location>
</feature>
<evidence type="ECO:0000256" key="4">
    <source>
        <dbReference type="ARBA" id="ARBA00022989"/>
    </source>
</evidence>
<dbReference type="GO" id="GO:0015174">
    <property type="term" value="F:basic amino acid transmembrane transporter activity"/>
    <property type="evidence" value="ECO:0007669"/>
    <property type="project" value="TreeGrafter"/>
</dbReference>
<evidence type="ECO:0000256" key="6">
    <source>
        <dbReference type="SAM" id="Phobius"/>
    </source>
</evidence>
<evidence type="ECO:0000313" key="9">
    <source>
        <dbReference type="Proteomes" id="UP000279236"/>
    </source>
</evidence>
<comment type="caution">
    <text evidence="8">The sequence shown here is derived from an EMBL/GenBank/DDBJ whole genome shotgun (WGS) entry which is preliminary data.</text>
</comment>
<dbReference type="OrthoDB" id="3437016at2759"/>
<feature type="transmembrane region" description="Helical" evidence="6">
    <location>
        <begin position="526"/>
        <end position="545"/>
    </location>
</feature>
<proteinExistence type="predicted"/>
<dbReference type="SUPFAM" id="SSF103473">
    <property type="entry name" value="MFS general substrate transporter"/>
    <property type="match status" value="1"/>
</dbReference>
<dbReference type="PANTHER" id="PTHR23501">
    <property type="entry name" value="MAJOR FACILITATOR SUPERFAMILY"/>
    <property type="match status" value="1"/>
</dbReference>
<keyword evidence="3 6" id="KW-0812">Transmembrane</keyword>
<dbReference type="GeneID" id="39593686"/>
<dbReference type="GO" id="GO:0012505">
    <property type="term" value="C:endomembrane system"/>
    <property type="evidence" value="ECO:0007669"/>
    <property type="project" value="UniProtKB-SubCell"/>
</dbReference>
<protein>
    <recommendedName>
        <fullName evidence="7">Major facilitator superfamily (MFS) profile domain-containing protein</fullName>
    </recommendedName>
</protein>
<evidence type="ECO:0000256" key="2">
    <source>
        <dbReference type="ARBA" id="ARBA00022448"/>
    </source>
</evidence>
<dbReference type="EMBL" id="RSCE01000008">
    <property type="protein sequence ID" value="RSH80561.1"/>
    <property type="molecule type" value="Genomic_DNA"/>
</dbReference>
<feature type="transmembrane region" description="Helical" evidence="6">
    <location>
        <begin position="136"/>
        <end position="157"/>
    </location>
</feature>
<feature type="transmembrane region" description="Helical" evidence="6">
    <location>
        <begin position="247"/>
        <end position="266"/>
    </location>
</feature>
<dbReference type="InterPro" id="IPR020846">
    <property type="entry name" value="MFS_dom"/>
</dbReference>
<accession>A0A427XNR3</accession>
<organism evidence="8 9">
    <name type="scientific">Apiotrichum porosum</name>
    <dbReference type="NCBI Taxonomy" id="105984"/>
    <lineage>
        <taxon>Eukaryota</taxon>
        <taxon>Fungi</taxon>
        <taxon>Dikarya</taxon>
        <taxon>Basidiomycota</taxon>
        <taxon>Agaricomycotina</taxon>
        <taxon>Tremellomycetes</taxon>
        <taxon>Trichosporonales</taxon>
        <taxon>Trichosporonaceae</taxon>
        <taxon>Apiotrichum</taxon>
    </lineage>
</organism>
<sequence>MPSRTTQLSQETPTERSPLLLQRESTLEYVTHVAEDAPVADIKHYNLAGMSQPLGVPSLTFGCCAFDGTIVAILLGTISSSFNALNMALLSVSCFTPLYGRLCDIFGRQASLLIALSFFTVGNIMCAVAPTMNAMILARAIAGIGGGGLTSVASTITSDLVPITHRGIFQGYANILFGLGSGLGAPIGGIISDNLGWRWAFYLQVPMLVLAGTMIFFKVRYTIPSPSNSGSSTPVLKETTVQKLKKVDWLGSFILACSIGSILMAVSLKTSSIDEATGFAWSDPTIVGLFVAGAVSLVLFLAVELKFAVMPILPVELLTQRTPVAVAINNLSISILSFGVMYTVPLYFTAVRLMTPSVAGYHLIPNSVLGALGSLGNGFLVRHTGKYYWLTFFSGCFAVISSCMLSTWDLDTSEWSLWTAFGPMAFSLGSVSTLTIVGLIADIGREHVAVATSLSYMFRTTGQVLGVSLSGALTQAILQRELPKRITGPDAPELIAQIRRSSDVIRQLPPALQLAATQSYQKGLQAVFICSIVFAVIGVISALGMREVDMSPAAYAAKNRSAESDEEQS</sequence>
<feature type="transmembrane region" description="Helical" evidence="6">
    <location>
        <begin position="81"/>
        <end position="100"/>
    </location>
</feature>
<evidence type="ECO:0000256" key="5">
    <source>
        <dbReference type="ARBA" id="ARBA00023136"/>
    </source>
</evidence>
<keyword evidence="4 6" id="KW-1133">Transmembrane helix</keyword>
<dbReference type="RefSeq" id="XP_028475508.1">
    <property type="nucleotide sequence ID" value="XM_028624436.1"/>
</dbReference>
<feature type="transmembrane region" description="Helical" evidence="6">
    <location>
        <begin position="197"/>
        <end position="217"/>
    </location>
</feature>
<feature type="transmembrane region" description="Helical" evidence="6">
    <location>
        <begin position="286"/>
        <end position="303"/>
    </location>
</feature>
<feature type="transmembrane region" description="Helical" evidence="6">
    <location>
        <begin position="169"/>
        <end position="191"/>
    </location>
</feature>
<feature type="transmembrane region" description="Helical" evidence="6">
    <location>
        <begin position="387"/>
        <end position="408"/>
    </location>
</feature>
<dbReference type="Proteomes" id="UP000279236">
    <property type="component" value="Unassembled WGS sequence"/>
</dbReference>
<dbReference type="Pfam" id="PF07690">
    <property type="entry name" value="MFS_1"/>
    <property type="match status" value="1"/>
</dbReference>
<dbReference type="InterPro" id="IPR036259">
    <property type="entry name" value="MFS_trans_sf"/>
</dbReference>
<dbReference type="GO" id="GO:0000329">
    <property type="term" value="C:fungal-type vacuole membrane"/>
    <property type="evidence" value="ECO:0007669"/>
    <property type="project" value="TreeGrafter"/>
</dbReference>
<dbReference type="Gene3D" id="1.20.1250.20">
    <property type="entry name" value="MFS general substrate transporter like domains"/>
    <property type="match status" value="2"/>
</dbReference>
<reference evidence="8 9" key="1">
    <citation type="submission" date="2018-11" db="EMBL/GenBank/DDBJ databases">
        <title>Genome sequence of Apiotrichum porosum DSM 27194.</title>
        <authorList>
            <person name="Aliyu H."/>
            <person name="Gorte O."/>
            <person name="Ochsenreither K."/>
        </authorList>
    </citation>
    <scope>NUCLEOTIDE SEQUENCE [LARGE SCALE GENOMIC DNA]</scope>
    <source>
        <strain evidence="8 9">DSM 27194</strain>
    </source>
</reference>
<feature type="transmembrane region" description="Helical" evidence="6">
    <location>
        <begin position="324"/>
        <end position="348"/>
    </location>
</feature>
<dbReference type="STRING" id="105984.A0A427XNR3"/>
<feature type="transmembrane region" description="Helical" evidence="6">
    <location>
        <begin position="112"/>
        <end position="130"/>
    </location>
</feature>